<name>A0A5B0MG58_PUCGR</name>
<evidence type="ECO:0000313" key="2">
    <source>
        <dbReference type="EMBL" id="KAA1126650.1"/>
    </source>
</evidence>
<protein>
    <submittedName>
        <fullName evidence="1">Uncharacterized protein</fullName>
    </submittedName>
</protein>
<evidence type="ECO:0000313" key="4">
    <source>
        <dbReference type="Proteomes" id="UP000325313"/>
    </source>
</evidence>
<dbReference type="Proteomes" id="UP000325313">
    <property type="component" value="Unassembled WGS sequence"/>
</dbReference>
<dbReference type="EMBL" id="VDEP01000171">
    <property type="protein sequence ID" value="KAA1126650.1"/>
    <property type="molecule type" value="Genomic_DNA"/>
</dbReference>
<organism evidence="1 3">
    <name type="scientific">Puccinia graminis f. sp. tritici</name>
    <dbReference type="NCBI Taxonomy" id="56615"/>
    <lineage>
        <taxon>Eukaryota</taxon>
        <taxon>Fungi</taxon>
        <taxon>Dikarya</taxon>
        <taxon>Basidiomycota</taxon>
        <taxon>Pucciniomycotina</taxon>
        <taxon>Pucciniomycetes</taxon>
        <taxon>Pucciniales</taxon>
        <taxon>Pucciniaceae</taxon>
        <taxon>Puccinia</taxon>
    </lineage>
</organism>
<dbReference type="Proteomes" id="UP000324748">
    <property type="component" value="Unassembled WGS sequence"/>
</dbReference>
<sequence length="79" mass="8922">MREDTRADQAIAFAAILVAILVEREFRVTCLEQSPSMARMISASNPTPTTVALSGRLMNSATGWFRTRAVKIRRRRWPS</sequence>
<accession>A0A5B0MG58</accession>
<evidence type="ECO:0000313" key="3">
    <source>
        <dbReference type="Proteomes" id="UP000324748"/>
    </source>
</evidence>
<dbReference type="EMBL" id="VSWC01000157">
    <property type="protein sequence ID" value="KAA1075148.1"/>
    <property type="molecule type" value="Genomic_DNA"/>
</dbReference>
<proteinExistence type="predicted"/>
<keyword evidence="3" id="KW-1185">Reference proteome</keyword>
<dbReference type="AlphaFoldDB" id="A0A5B0MG58"/>
<reference evidence="3 4" key="1">
    <citation type="submission" date="2019-05" db="EMBL/GenBank/DDBJ databases">
        <title>Emergence of the Ug99 lineage of the wheat stem rust pathogen through somatic hybridization.</title>
        <authorList>
            <person name="Li F."/>
            <person name="Upadhyaya N.M."/>
            <person name="Sperschneider J."/>
            <person name="Matny O."/>
            <person name="Nguyen-Phuc H."/>
            <person name="Mago R."/>
            <person name="Raley C."/>
            <person name="Miller M.E."/>
            <person name="Silverstein K.A.T."/>
            <person name="Henningsen E."/>
            <person name="Hirsch C.D."/>
            <person name="Visser B."/>
            <person name="Pretorius Z.A."/>
            <person name="Steffenson B.J."/>
            <person name="Schwessinger B."/>
            <person name="Dodds P.N."/>
            <person name="Figueroa M."/>
        </authorList>
    </citation>
    <scope>NUCLEOTIDE SEQUENCE [LARGE SCALE GENOMIC DNA]</scope>
    <source>
        <strain evidence="1">21-0</strain>
        <strain evidence="2 4">Ug99</strain>
    </source>
</reference>
<gene>
    <name evidence="1" type="ORF">PGT21_029980</name>
    <name evidence="2" type="ORF">PGTUg99_031948</name>
</gene>
<evidence type="ECO:0000313" key="1">
    <source>
        <dbReference type="EMBL" id="KAA1075148.1"/>
    </source>
</evidence>
<comment type="caution">
    <text evidence="1">The sequence shown here is derived from an EMBL/GenBank/DDBJ whole genome shotgun (WGS) entry which is preliminary data.</text>
</comment>